<evidence type="ECO:0000256" key="1">
    <source>
        <dbReference type="SAM" id="MobiDB-lite"/>
    </source>
</evidence>
<evidence type="ECO:0000313" key="3">
    <source>
        <dbReference type="Proteomes" id="UP000231501"/>
    </source>
</evidence>
<dbReference type="EMBL" id="PEOG01000011">
    <property type="protein sequence ID" value="PIM54278.1"/>
    <property type="molecule type" value="Genomic_DNA"/>
</dbReference>
<feature type="region of interest" description="Disordered" evidence="1">
    <location>
        <begin position="42"/>
        <end position="83"/>
    </location>
</feature>
<accession>A0A2G9CCV6</accession>
<gene>
    <name evidence="2" type="ORF">CS062_05055</name>
</gene>
<dbReference type="RefSeq" id="WP_099860366.1">
    <property type="nucleotide sequence ID" value="NZ_PEOG01000011.1"/>
</dbReference>
<sequence length="103" mass="11760">MSHLWLWTIWALLLALVVLATLRMDWLKVWWMDQLRHLPGEAADEDIDPGQPARGQLDPGSRQPMPHAPRPVGIPRHTVHDVHGHAAAMSHHRPLFHRSGSRN</sequence>
<protein>
    <submittedName>
        <fullName evidence="2">Uncharacterized protein</fullName>
    </submittedName>
</protein>
<keyword evidence="3" id="KW-1185">Reference proteome</keyword>
<evidence type="ECO:0000313" key="2">
    <source>
        <dbReference type="EMBL" id="PIM54278.1"/>
    </source>
</evidence>
<proteinExistence type="predicted"/>
<dbReference type="Proteomes" id="UP000231501">
    <property type="component" value="Unassembled WGS sequence"/>
</dbReference>
<reference evidence="2 3" key="1">
    <citation type="submission" date="2017-11" db="EMBL/GenBank/DDBJ databases">
        <title>Draft genome sequence of Mitsuaria sp. HWN-4.</title>
        <authorList>
            <person name="Gundlapally S.R."/>
        </authorList>
    </citation>
    <scope>NUCLEOTIDE SEQUENCE [LARGE SCALE GENOMIC DNA]</scope>
    <source>
        <strain evidence="2 3">HWN-4</strain>
    </source>
</reference>
<dbReference type="OrthoDB" id="9155050at2"/>
<organism evidence="2 3">
    <name type="scientific">Roseateles chitinivorans</name>
    <dbReference type="NCBI Taxonomy" id="2917965"/>
    <lineage>
        <taxon>Bacteria</taxon>
        <taxon>Pseudomonadati</taxon>
        <taxon>Pseudomonadota</taxon>
        <taxon>Betaproteobacteria</taxon>
        <taxon>Burkholderiales</taxon>
        <taxon>Sphaerotilaceae</taxon>
        <taxon>Roseateles</taxon>
    </lineage>
</organism>
<name>A0A2G9CCV6_9BURK</name>
<dbReference type="AlphaFoldDB" id="A0A2G9CCV6"/>
<comment type="caution">
    <text evidence="2">The sequence shown here is derived from an EMBL/GenBank/DDBJ whole genome shotgun (WGS) entry which is preliminary data.</text>
</comment>